<evidence type="ECO:0000313" key="2">
    <source>
        <dbReference type="Proteomes" id="UP000054485"/>
    </source>
</evidence>
<dbReference type="InParanoid" id="A0A0D0B6R8"/>
<evidence type="ECO:0000313" key="1">
    <source>
        <dbReference type="EMBL" id="KIK45489.1"/>
    </source>
</evidence>
<proteinExistence type="predicted"/>
<gene>
    <name evidence="1" type="ORF">CY34DRAFT_801564</name>
</gene>
<dbReference type="Proteomes" id="UP000054485">
    <property type="component" value="Unassembled WGS sequence"/>
</dbReference>
<accession>A0A0D0B6R8</accession>
<sequence length="80" mass="8707">MNCDHSGLEARSVMVTPVPAFGPLLASTCSADPLWHPFKARECPQVQCCSLPPTRVLSRRATRSLALPPRLETSPSHVRA</sequence>
<name>A0A0D0B6R8_9AGAM</name>
<keyword evidence="2" id="KW-1185">Reference proteome</keyword>
<feature type="non-terminal residue" evidence="1">
    <location>
        <position position="80"/>
    </location>
</feature>
<dbReference type="AlphaFoldDB" id="A0A0D0B6R8"/>
<protein>
    <submittedName>
        <fullName evidence="1">Unplaced genomic scaffold CY34scaffold_41, whole genome shotgun sequence</fullName>
    </submittedName>
</protein>
<dbReference type="HOGENOM" id="CLU_2596793_0_0_1"/>
<organism evidence="1 2">
    <name type="scientific">Suillus luteus UH-Slu-Lm8-n1</name>
    <dbReference type="NCBI Taxonomy" id="930992"/>
    <lineage>
        <taxon>Eukaryota</taxon>
        <taxon>Fungi</taxon>
        <taxon>Dikarya</taxon>
        <taxon>Basidiomycota</taxon>
        <taxon>Agaricomycotina</taxon>
        <taxon>Agaricomycetes</taxon>
        <taxon>Agaricomycetidae</taxon>
        <taxon>Boletales</taxon>
        <taxon>Suillineae</taxon>
        <taxon>Suillaceae</taxon>
        <taxon>Suillus</taxon>
    </lineage>
</organism>
<reference evidence="1 2" key="1">
    <citation type="submission" date="2014-04" db="EMBL/GenBank/DDBJ databases">
        <authorList>
            <consortium name="DOE Joint Genome Institute"/>
            <person name="Kuo A."/>
            <person name="Ruytinx J."/>
            <person name="Rineau F."/>
            <person name="Colpaert J."/>
            <person name="Kohler A."/>
            <person name="Nagy L.G."/>
            <person name="Floudas D."/>
            <person name="Copeland A."/>
            <person name="Barry K.W."/>
            <person name="Cichocki N."/>
            <person name="Veneault-Fourrey C."/>
            <person name="LaButti K."/>
            <person name="Lindquist E.A."/>
            <person name="Lipzen A."/>
            <person name="Lundell T."/>
            <person name="Morin E."/>
            <person name="Murat C."/>
            <person name="Sun H."/>
            <person name="Tunlid A."/>
            <person name="Henrissat B."/>
            <person name="Grigoriev I.V."/>
            <person name="Hibbett D.S."/>
            <person name="Martin F."/>
            <person name="Nordberg H.P."/>
            <person name="Cantor M.N."/>
            <person name="Hua S.X."/>
        </authorList>
    </citation>
    <scope>NUCLEOTIDE SEQUENCE [LARGE SCALE GENOMIC DNA]</scope>
    <source>
        <strain evidence="1 2">UH-Slu-Lm8-n1</strain>
    </source>
</reference>
<reference evidence="2" key="2">
    <citation type="submission" date="2015-01" db="EMBL/GenBank/DDBJ databases">
        <title>Evolutionary Origins and Diversification of the Mycorrhizal Mutualists.</title>
        <authorList>
            <consortium name="DOE Joint Genome Institute"/>
            <consortium name="Mycorrhizal Genomics Consortium"/>
            <person name="Kohler A."/>
            <person name="Kuo A."/>
            <person name="Nagy L.G."/>
            <person name="Floudas D."/>
            <person name="Copeland A."/>
            <person name="Barry K.W."/>
            <person name="Cichocki N."/>
            <person name="Veneault-Fourrey C."/>
            <person name="LaButti K."/>
            <person name="Lindquist E.A."/>
            <person name="Lipzen A."/>
            <person name="Lundell T."/>
            <person name="Morin E."/>
            <person name="Murat C."/>
            <person name="Riley R."/>
            <person name="Ohm R."/>
            <person name="Sun H."/>
            <person name="Tunlid A."/>
            <person name="Henrissat B."/>
            <person name="Grigoriev I.V."/>
            <person name="Hibbett D.S."/>
            <person name="Martin F."/>
        </authorList>
    </citation>
    <scope>NUCLEOTIDE SEQUENCE [LARGE SCALE GENOMIC DNA]</scope>
    <source>
        <strain evidence="2">UH-Slu-Lm8-n1</strain>
    </source>
</reference>
<dbReference type="EMBL" id="KN835172">
    <property type="protein sequence ID" value="KIK45489.1"/>
    <property type="molecule type" value="Genomic_DNA"/>
</dbReference>